<dbReference type="GO" id="GO:0003400">
    <property type="term" value="P:regulation of COPII vesicle coating"/>
    <property type="evidence" value="ECO:0007669"/>
    <property type="project" value="TreeGrafter"/>
</dbReference>
<evidence type="ECO:0000259" key="13">
    <source>
        <dbReference type="Pfam" id="PF12894"/>
    </source>
</evidence>
<evidence type="ECO:0000256" key="2">
    <source>
        <dbReference type="ARBA" id="ARBA00022448"/>
    </source>
</evidence>
<evidence type="ECO:0000313" key="15">
    <source>
        <dbReference type="Proteomes" id="UP000230069"/>
    </source>
</evidence>
<dbReference type="PANTHER" id="PTHR23284:SF0">
    <property type="entry name" value="PROLACTIN REGULATORY ELEMENT-BINDING PROTEIN"/>
    <property type="match status" value="1"/>
</dbReference>
<dbReference type="PANTHER" id="PTHR23284">
    <property type="entry name" value="PROLACTIN REGULATORY ELEMENT BINDING PROTEIN"/>
    <property type="match status" value="1"/>
</dbReference>
<dbReference type="InterPro" id="IPR045260">
    <property type="entry name" value="Sec12-like"/>
</dbReference>
<keyword evidence="4 12" id="KW-0812">Transmembrane</keyword>
<comment type="subcellular location">
    <subcellularLocation>
        <location evidence="1">Endoplasmic reticulum membrane</location>
        <topology evidence="1">Single-pass membrane protein</topology>
    </subcellularLocation>
</comment>
<evidence type="ECO:0000256" key="6">
    <source>
        <dbReference type="ARBA" id="ARBA00022824"/>
    </source>
</evidence>
<evidence type="ECO:0000256" key="1">
    <source>
        <dbReference type="ARBA" id="ARBA00004389"/>
    </source>
</evidence>
<keyword evidence="9 12" id="KW-1133">Transmembrane helix</keyword>
<evidence type="ECO:0000256" key="4">
    <source>
        <dbReference type="ARBA" id="ARBA00022692"/>
    </source>
</evidence>
<gene>
    <name evidence="14" type="ORF">AQUCO_01300063v1</name>
</gene>
<organism evidence="14 15">
    <name type="scientific">Aquilegia coerulea</name>
    <name type="common">Rocky mountain columbine</name>
    <dbReference type="NCBI Taxonomy" id="218851"/>
    <lineage>
        <taxon>Eukaryota</taxon>
        <taxon>Viridiplantae</taxon>
        <taxon>Streptophyta</taxon>
        <taxon>Embryophyta</taxon>
        <taxon>Tracheophyta</taxon>
        <taxon>Spermatophyta</taxon>
        <taxon>Magnoliopsida</taxon>
        <taxon>Ranunculales</taxon>
        <taxon>Ranunculaceae</taxon>
        <taxon>Thalictroideae</taxon>
        <taxon>Aquilegia</taxon>
    </lineage>
</organism>
<evidence type="ECO:0000256" key="12">
    <source>
        <dbReference type="SAM" id="Phobius"/>
    </source>
</evidence>
<evidence type="ECO:0000256" key="8">
    <source>
        <dbReference type="ARBA" id="ARBA00022927"/>
    </source>
</evidence>
<keyword evidence="8" id="KW-0653">Protein transport</keyword>
<evidence type="ECO:0000256" key="10">
    <source>
        <dbReference type="ARBA" id="ARBA00023136"/>
    </source>
</evidence>
<feature type="transmembrane region" description="Helical" evidence="12">
    <location>
        <begin position="369"/>
        <end position="387"/>
    </location>
</feature>
<evidence type="ECO:0000256" key="7">
    <source>
        <dbReference type="ARBA" id="ARBA00022892"/>
    </source>
</evidence>
<dbReference type="OrthoDB" id="2013972at2759"/>
<dbReference type="SUPFAM" id="SSF50998">
    <property type="entry name" value="Quinoprotein alcohol dehydrogenase-like"/>
    <property type="match status" value="1"/>
</dbReference>
<keyword evidence="2" id="KW-0813">Transport</keyword>
<dbReference type="PROSITE" id="PS50082">
    <property type="entry name" value="WD_REPEATS_2"/>
    <property type="match status" value="1"/>
</dbReference>
<dbReference type="GO" id="GO:0005789">
    <property type="term" value="C:endoplasmic reticulum membrane"/>
    <property type="evidence" value="ECO:0007669"/>
    <property type="project" value="UniProtKB-SubCell"/>
</dbReference>
<feature type="domain" description="Anaphase-promoting complex subunit 4-like WD40" evidence="13">
    <location>
        <begin position="195"/>
        <end position="243"/>
    </location>
</feature>
<dbReference type="FunCoup" id="A0A2G5DZF7">
    <property type="interactions" value="3841"/>
</dbReference>
<dbReference type="EMBL" id="KZ305030">
    <property type="protein sequence ID" value="PIA48913.1"/>
    <property type="molecule type" value="Genomic_DNA"/>
</dbReference>
<evidence type="ECO:0000313" key="14">
    <source>
        <dbReference type="EMBL" id="PIA48913.1"/>
    </source>
</evidence>
<evidence type="ECO:0000256" key="9">
    <source>
        <dbReference type="ARBA" id="ARBA00022989"/>
    </source>
</evidence>
<dbReference type="FunFam" id="2.130.10.10:FF:000612">
    <property type="entry name" value="SEC12-like protein 2"/>
    <property type="match status" value="1"/>
</dbReference>
<reference evidence="14 15" key="1">
    <citation type="submission" date="2017-09" db="EMBL/GenBank/DDBJ databases">
        <title>WGS assembly of Aquilegia coerulea Goldsmith.</title>
        <authorList>
            <person name="Hodges S."/>
            <person name="Kramer E."/>
            <person name="Nordborg M."/>
            <person name="Tomkins J."/>
            <person name="Borevitz J."/>
            <person name="Derieg N."/>
            <person name="Yan J."/>
            <person name="Mihaltcheva S."/>
            <person name="Hayes R.D."/>
            <person name="Rokhsar D."/>
        </authorList>
    </citation>
    <scope>NUCLEOTIDE SEQUENCE [LARGE SCALE GENOMIC DNA]</scope>
    <source>
        <strain evidence="15">cv. Goldsmith</strain>
    </source>
</reference>
<keyword evidence="7" id="KW-0931">ER-Golgi transport</keyword>
<evidence type="ECO:0000256" key="3">
    <source>
        <dbReference type="ARBA" id="ARBA00022574"/>
    </source>
</evidence>
<dbReference type="Gene3D" id="2.130.10.10">
    <property type="entry name" value="YVTN repeat-like/Quinoprotein amine dehydrogenase"/>
    <property type="match status" value="1"/>
</dbReference>
<dbReference type="GO" id="GO:0005085">
    <property type="term" value="F:guanyl-nucleotide exchange factor activity"/>
    <property type="evidence" value="ECO:0007669"/>
    <property type="project" value="InterPro"/>
</dbReference>
<accession>A0A2G5DZF7</accession>
<keyword evidence="3 11" id="KW-0853">WD repeat</keyword>
<dbReference type="InterPro" id="IPR024977">
    <property type="entry name" value="Apc4-like_WD40_dom"/>
</dbReference>
<evidence type="ECO:0000256" key="11">
    <source>
        <dbReference type="PROSITE-ProRule" id="PRU00221"/>
    </source>
</evidence>
<dbReference type="InterPro" id="IPR015943">
    <property type="entry name" value="WD40/YVTN_repeat-like_dom_sf"/>
</dbReference>
<dbReference type="InterPro" id="IPR001680">
    <property type="entry name" value="WD40_rpt"/>
</dbReference>
<feature type="repeat" description="WD" evidence="11">
    <location>
        <begin position="194"/>
        <end position="235"/>
    </location>
</feature>
<keyword evidence="5" id="KW-0677">Repeat</keyword>
<protein>
    <recommendedName>
        <fullName evidence="13">Anaphase-promoting complex subunit 4-like WD40 domain-containing protein</fullName>
    </recommendedName>
</protein>
<dbReference type="SMART" id="SM00320">
    <property type="entry name" value="WD40"/>
    <property type="match status" value="4"/>
</dbReference>
<sequence>MVKKKNEEPSPCCQKYGVPIYGASWVPAKTIFKNEKPSIVDDDEQQQQPETTELTQLSSWLLFCGGGGEGRSGIPNSLLLSQFDPTSNSLSPNPMSRLGTGADLPYRMAVHPRGEGVICSFPKSCRWFEWDAPENVETHKLDLKSSEKILTQLEDVGQQLTMTFNFDGSALAVGGEDGHLRVFKWPSMEAILDQIDEKATVKYLSFSSDGKFLVCLASRGPCRVWDVSSSKIVASLPKESDEVFGFCQFSQTKDNREILYITAMQGKGGGIVVWDTTSWKRIGSKQIVRDPISAFSVSADGELLAVGTIQGDIYITNSKMRVQTVIKKAHLGLVTVLMFSEDSRSLVSTSLDSSARVTLIESKEEQNGMSIWVVLFIVLLAILAYFLKSRGAI</sequence>
<dbReference type="InParanoid" id="A0A2G5DZF7"/>
<dbReference type="Proteomes" id="UP000230069">
    <property type="component" value="Unassembled WGS sequence"/>
</dbReference>
<proteinExistence type="predicted"/>
<name>A0A2G5DZF7_AQUCA</name>
<dbReference type="GO" id="GO:0006888">
    <property type="term" value="P:endoplasmic reticulum to Golgi vesicle-mediated transport"/>
    <property type="evidence" value="ECO:0007669"/>
    <property type="project" value="TreeGrafter"/>
</dbReference>
<dbReference type="Pfam" id="PF12894">
    <property type="entry name" value="ANAPC4_WD40"/>
    <property type="match status" value="1"/>
</dbReference>
<dbReference type="STRING" id="218851.A0A2G5DZF7"/>
<dbReference type="Pfam" id="PF00400">
    <property type="entry name" value="WD40"/>
    <property type="match status" value="1"/>
</dbReference>
<keyword evidence="6" id="KW-0256">Endoplasmic reticulum</keyword>
<keyword evidence="10 12" id="KW-0472">Membrane</keyword>
<evidence type="ECO:0000256" key="5">
    <source>
        <dbReference type="ARBA" id="ARBA00022737"/>
    </source>
</evidence>
<keyword evidence="15" id="KW-1185">Reference proteome</keyword>
<dbReference type="GO" id="GO:0015031">
    <property type="term" value="P:protein transport"/>
    <property type="evidence" value="ECO:0007669"/>
    <property type="project" value="UniProtKB-KW"/>
</dbReference>
<dbReference type="AlphaFoldDB" id="A0A2G5DZF7"/>
<dbReference type="InterPro" id="IPR011047">
    <property type="entry name" value="Quinoprotein_ADH-like_sf"/>
</dbReference>